<feature type="transmembrane region" description="Helical" evidence="4">
    <location>
        <begin position="372"/>
        <end position="390"/>
    </location>
</feature>
<evidence type="ECO:0000256" key="4">
    <source>
        <dbReference type="SAM" id="Phobius"/>
    </source>
</evidence>
<feature type="transmembrane region" description="Helical" evidence="4">
    <location>
        <begin position="340"/>
        <end position="366"/>
    </location>
</feature>
<dbReference type="PANTHER" id="PTHR23527">
    <property type="entry name" value="BLL3282 PROTEIN"/>
    <property type="match status" value="1"/>
</dbReference>
<sequence length="409" mass="40594">MSPGPSIWLVMLALLGTHLAGMGTFLTLPVLAPAIAAELELPASLAGVHTALAYAGALVSGPFAQGLLRRHGGIRVCQGALVVIACGIALAVLGHPLALIASAVVAGAGHGPLTPAGSHVLAARTPAQIRSLVFGLKQTGVPAGAMLVSVIAPVVGSLYGWRAGVLAIAVFALLLALALQPLRAALDADRDPAAPSRAAFGEALGSLRLLREHAPLRATSLYGCGLAVGQFGFFSFFVVWQVQALGMGLVEAGMTLAIGQGAGILGRILWAVAADRRGARPVLSVIGIGACLSALLLALAGPGLPWLAVVALAAAMGCFAVGWTGVLLAEVARLAPPGRVGAATSAMGFAMALTLILAPSLLSALAGLTGGYAAGFALCGVLAGGAVLILRRGTAPGIAISRAPSKLTP</sequence>
<evidence type="ECO:0000259" key="5">
    <source>
        <dbReference type="PROSITE" id="PS50850"/>
    </source>
</evidence>
<feature type="transmembrane region" description="Helical" evidence="4">
    <location>
        <begin position="46"/>
        <end position="68"/>
    </location>
</feature>
<dbReference type="InterPro" id="IPR011701">
    <property type="entry name" value="MFS"/>
</dbReference>
<feature type="transmembrane region" description="Helical" evidence="4">
    <location>
        <begin position="80"/>
        <end position="105"/>
    </location>
</feature>
<keyword evidence="3 4" id="KW-0472">Membrane</keyword>
<dbReference type="Proteomes" id="UP001523392">
    <property type="component" value="Unassembled WGS sequence"/>
</dbReference>
<dbReference type="EMBL" id="JAFIRR010000010">
    <property type="protein sequence ID" value="MCO6414950.1"/>
    <property type="molecule type" value="Genomic_DNA"/>
</dbReference>
<comment type="caution">
    <text evidence="6">The sequence shown here is derived from an EMBL/GenBank/DDBJ whole genome shotgun (WGS) entry which is preliminary data.</text>
</comment>
<keyword evidence="2 4" id="KW-1133">Transmembrane helix</keyword>
<proteinExistence type="predicted"/>
<name>A0ABT1CZ53_9PROT</name>
<reference evidence="6 7" key="1">
    <citation type="submission" date="2021-12" db="EMBL/GenBank/DDBJ databases">
        <title>Siccirubricoccus leaddurans sp. nov., a high concentration Zn2+ tolerance bacterium.</title>
        <authorList>
            <person name="Cao Y."/>
        </authorList>
    </citation>
    <scope>NUCLEOTIDE SEQUENCE [LARGE SCALE GENOMIC DNA]</scope>
    <source>
        <strain evidence="6 7">KC 17139</strain>
    </source>
</reference>
<accession>A0ABT1CZ53</accession>
<dbReference type="InterPro" id="IPR036259">
    <property type="entry name" value="MFS_trans_sf"/>
</dbReference>
<feature type="transmembrane region" description="Helical" evidence="4">
    <location>
        <begin position="282"/>
        <end position="300"/>
    </location>
</feature>
<feature type="transmembrane region" description="Helical" evidence="4">
    <location>
        <begin position="252"/>
        <end position="270"/>
    </location>
</feature>
<dbReference type="InterPro" id="IPR020846">
    <property type="entry name" value="MFS_dom"/>
</dbReference>
<dbReference type="PANTHER" id="PTHR23527:SF1">
    <property type="entry name" value="BLL3282 PROTEIN"/>
    <property type="match status" value="1"/>
</dbReference>
<evidence type="ECO:0000256" key="1">
    <source>
        <dbReference type="ARBA" id="ARBA00022692"/>
    </source>
</evidence>
<dbReference type="PROSITE" id="PS50850">
    <property type="entry name" value="MFS"/>
    <property type="match status" value="1"/>
</dbReference>
<feature type="domain" description="Major facilitator superfamily (MFS) profile" evidence="5">
    <location>
        <begin position="9"/>
        <end position="395"/>
    </location>
</feature>
<keyword evidence="1 4" id="KW-0812">Transmembrane</keyword>
<organism evidence="6 7">
    <name type="scientific">Siccirubricoccus soli</name>
    <dbReference type="NCBI Taxonomy" id="2899147"/>
    <lineage>
        <taxon>Bacteria</taxon>
        <taxon>Pseudomonadati</taxon>
        <taxon>Pseudomonadota</taxon>
        <taxon>Alphaproteobacteria</taxon>
        <taxon>Acetobacterales</taxon>
        <taxon>Roseomonadaceae</taxon>
        <taxon>Siccirubricoccus</taxon>
    </lineage>
</organism>
<protein>
    <submittedName>
        <fullName evidence="6">MFS transporter</fullName>
    </submittedName>
</protein>
<dbReference type="Gene3D" id="1.20.1250.20">
    <property type="entry name" value="MFS general substrate transporter like domains"/>
    <property type="match status" value="2"/>
</dbReference>
<keyword evidence="7" id="KW-1185">Reference proteome</keyword>
<evidence type="ECO:0000256" key="2">
    <source>
        <dbReference type="ARBA" id="ARBA00022989"/>
    </source>
</evidence>
<dbReference type="RefSeq" id="WP_252951540.1">
    <property type="nucleotide sequence ID" value="NZ_JAFIRR010000010.1"/>
</dbReference>
<evidence type="ECO:0000313" key="7">
    <source>
        <dbReference type="Proteomes" id="UP001523392"/>
    </source>
</evidence>
<feature type="transmembrane region" description="Helical" evidence="4">
    <location>
        <begin position="159"/>
        <end position="179"/>
    </location>
</feature>
<dbReference type="InterPro" id="IPR052952">
    <property type="entry name" value="MFS-Transporter"/>
</dbReference>
<evidence type="ECO:0000256" key="3">
    <source>
        <dbReference type="ARBA" id="ARBA00023136"/>
    </source>
</evidence>
<dbReference type="SUPFAM" id="SSF103473">
    <property type="entry name" value="MFS general substrate transporter"/>
    <property type="match status" value="1"/>
</dbReference>
<feature type="transmembrane region" description="Helical" evidence="4">
    <location>
        <begin position="306"/>
        <end position="328"/>
    </location>
</feature>
<gene>
    <name evidence="6" type="ORF">JYK14_02005</name>
</gene>
<evidence type="ECO:0000313" key="6">
    <source>
        <dbReference type="EMBL" id="MCO6414950.1"/>
    </source>
</evidence>
<feature type="transmembrane region" description="Helical" evidence="4">
    <location>
        <begin position="221"/>
        <end position="240"/>
    </location>
</feature>
<dbReference type="Pfam" id="PF07690">
    <property type="entry name" value="MFS_1"/>
    <property type="match status" value="1"/>
</dbReference>